<evidence type="ECO:0000313" key="4">
    <source>
        <dbReference type="Proteomes" id="UP000007844"/>
    </source>
</evidence>
<evidence type="ECO:0008006" key="5">
    <source>
        <dbReference type="Google" id="ProtNLM"/>
    </source>
</evidence>
<keyword evidence="2" id="KW-0732">Signal</keyword>
<evidence type="ECO:0000313" key="3">
    <source>
        <dbReference type="EMBL" id="EGJ51364.1"/>
    </source>
</evidence>
<accession>F3Z2N1</accession>
<protein>
    <recommendedName>
        <fullName evidence="5">Lipoprotein</fullName>
    </recommendedName>
</protein>
<keyword evidence="4" id="KW-1185">Reference proteome</keyword>
<reference evidence="3 4" key="1">
    <citation type="journal article" date="2011" name="J. Bacteriol.">
        <title>Genome sequence of the mercury-methylating and pleomorphic Desulfovibrio africanus Strain Walvis Bay.</title>
        <authorList>
            <person name="Brown S.D."/>
            <person name="Wall J.D."/>
            <person name="Kucken A.M."/>
            <person name="Gilmour C.C."/>
            <person name="Podar M."/>
            <person name="Brandt C.C."/>
            <person name="Teshima H."/>
            <person name="Detter J.C."/>
            <person name="Han C.S."/>
            <person name="Land M.L."/>
            <person name="Lucas S."/>
            <person name="Han J."/>
            <person name="Pennacchio L."/>
            <person name="Nolan M."/>
            <person name="Pitluck S."/>
            <person name="Woyke T."/>
            <person name="Goodwin L."/>
            <person name="Palumbo A.V."/>
            <person name="Elias D.A."/>
        </authorList>
    </citation>
    <scope>NUCLEOTIDE SEQUENCE [LARGE SCALE GENOMIC DNA]</scope>
    <source>
        <strain evidence="3 4">Walvis Bay</strain>
    </source>
</reference>
<dbReference type="KEGG" id="daf:Desaf_3066"/>
<proteinExistence type="predicted"/>
<dbReference type="Proteomes" id="UP000007844">
    <property type="component" value="Chromosome"/>
</dbReference>
<feature type="signal peptide" evidence="2">
    <location>
        <begin position="1"/>
        <end position="19"/>
    </location>
</feature>
<feature type="region of interest" description="Disordered" evidence="1">
    <location>
        <begin position="29"/>
        <end position="52"/>
    </location>
</feature>
<dbReference type="HOGENOM" id="CLU_3079088_0_0_7"/>
<name>F3Z2N1_DESAF</name>
<evidence type="ECO:0000256" key="1">
    <source>
        <dbReference type="SAM" id="MobiDB-lite"/>
    </source>
</evidence>
<dbReference type="PROSITE" id="PS51257">
    <property type="entry name" value="PROKAR_LIPOPROTEIN"/>
    <property type="match status" value="1"/>
</dbReference>
<sequence length="52" mass="5543" precursor="true">MRKLLICLIVSLLSFSALTGCYHMGKATGEGAEEAEEGAESFGEGYEEGKDN</sequence>
<dbReference type="STRING" id="690850.Desaf_3066"/>
<organism evidence="3 4">
    <name type="scientific">Desulfocurvibacter africanus subsp. africanus str. Walvis Bay</name>
    <dbReference type="NCBI Taxonomy" id="690850"/>
    <lineage>
        <taxon>Bacteria</taxon>
        <taxon>Pseudomonadati</taxon>
        <taxon>Thermodesulfobacteriota</taxon>
        <taxon>Desulfovibrionia</taxon>
        <taxon>Desulfovibrionales</taxon>
        <taxon>Desulfovibrionaceae</taxon>
        <taxon>Desulfocurvibacter</taxon>
    </lineage>
</organism>
<gene>
    <name evidence="3" type="ORF">Desaf_3066</name>
</gene>
<evidence type="ECO:0000256" key="2">
    <source>
        <dbReference type="SAM" id="SignalP"/>
    </source>
</evidence>
<feature type="chain" id="PRO_5003304743" description="Lipoprotein" evidence="2">
    <location>
        <begin position="20"/>
        <end position="52"/>
    </location>
</feature>
<dbReference type="RefSeq" id="WP_014261010.1">
    <property type="nucleotide sequence ID" value="NC_016629.1"/>
</dbReference>
<dbReference type="EMBL" id="CP003221">
    <property type="protein sequence ID" value="EGJ51364.1"/>
    <property type="molecule type" value="Genomic_DNA"/>
</dbReference>
<dbReference type="AlphaFoldDB" id="F3Z2N1"/>